<feature type="active site" description="Charge relay system" evidence="5">
    <location>
        <position position="172"/>
    </location>
</feature>
<evidence type="ECO:0000313" key="9">
    <source>
        <dbReference type="Proteomes" id="UP000253782"/>
    </source>
</evidence>
<gene>
    <name evidence="8" type="ORF">DVJ77_12100</name>
</gene>
<dbReference type="EMBL" id="QQAH01000010">
    <property type="protein sequence ID" value="RDD81444.1"/>
    <property type="molecule type" value="Genomic_DNA"/>
</dbReference>
<dbReference type="PROSITE" id="PS51892">
    <property type="entry name" value="SUBTILASE"/>
    <property type="match status" value="1"/>
</dbReference>
<reference evidence="8 9" key="1">
    <citation type="submission" date="2018-07" db="EMBL/GenBank/DDBJ databases">
        <title>Dyella tabacisoli L4-6T, whole genome shotgun sequence.</title>
        <authorList>
            <person name="Zhou X.-K."/>
            <person name="Li W.-J."/>
            <person name="Duan Y.-Q."/>
        </authorList>
    </citation>
    <scope>NUCLEOTIDE SEQUENCE [LARGE SCALE GENOMIC DNA]</scope>
    <source>
        <strain evidence="8 9">L4-6</strain>
    </source>
</reference>
<comment type="caution">
    <text evidence="8">The sequence shown here is derived from an EMBL/GenBank/DDBJ whole genome shotgun (WGS) entry which is preliminary data.</text>
</comment>
<dbReference type="PANTHER" id="PTHR43806:SF11">
    <property type="entry name" value="CEREVISIN-RELATED"/>
    <property type="match status" value="1"/>
</dbReference>
<dbReference type="Gene3D" id="3.40.50.200">
    <property type="entry name" value="Peptidase S8/S53 domain"/>
    <property type="match status" value="1"/>
</dbReference>
<dbReference type="Pfam" id="PF00082">
    <property type="entry name" value="Peptidase_S8"/>
    <property type="match status" value="1"/>
</dbReference>
<name>A0A369UL05_9GAMM</name>
<dbReference type="InterPro" id="IPR050131">
    <property type="entry name" value="Peptidase_S8_subtilisin-like"/>
</dbReference>
<keyword evidence="2 5" id="KW-0645">Protease</keyword>
<protein>
    <recommendedName>
        <fullName evidence="7">Peptidase S8/S53 domain-containing protein</fullName>
    </recommendedName>
</protein>
<feature type="active site" description="Charge relay system" evidence="5">
    <location>
        <position position="352"/>
    </location>
</feature>
<keyword evidence="6" id="KW-0732">Signal</keyword>
<dbReference type="GO" id="GO:0004252">
    <property type="term" value="F:serine-type endopeptidase activity"/>
    <property type="evidence" value="ECO:0007669"/>
    <property type="project" value="UniProtKB-UniRule"/>
</dbReference>
<evidence type="ECO:0000256" key="5">
    <source>
        <dbReference type="PROSITE-ProRule" id="PRU01240"/>
    </source>
</evidence>
<dbReference type="PROSITE" id="PS00137">
    <property type="entry name" value="SUBTILASE_HIS"/>
    <property type="match status" value="1"/>
</dbReference>
<dbReference type="InterPro" id="IPR015500">
    <property type="entry name" value="Peptidase_S8_subtilisin-rel"/>
</dbReference>
<dbReference type="SUPFAM" id="SSF52743">
    <property type="entry name" value="Subtilisin-like"/>
    <property type="match status" value="1"/>
</dbReference>
<organism evidence="8 9">
    <name type="scientific">Dyella tabacisoli</name>
    <dbReference type="NCBI Taxonomy" id="2282381"/>
    <lineage>
        <taxon>Bacteria</taxon>
        <taxon>Pseudomonadati</taxon>
        <taxon>Pseudomonadota</taxon>
        <taxon>Gammaproteobacteria</taxon>
        <taxon>Lysobacterales</taxon>
        <taxon>Rhodanobacteraceae</taxon>
        <taxon>Dyella</taxon>
    </lineage>
</organism>
<feature type="chain" id="PRO_5016952596" description="Peptidase S8/S53 domain-containing protein" evidence="6">
    <location>
        <begin position="21"/>
        <end position="423"/>
    </location>
</feature>
<dbReference type="AlphaFoldDB" id="A0A369UL05"/>
<dbReference type="InterPro" id="IPR000209">
    <property type="entry name" value="Peptidase_S8/S53_dom"/>
</dbReference>
<dbReference type="PROSITE" id="PS51257">
    <property type="entry name" value="PROKAR_LIPOPROTEIN"/>
    <property type="match status" value="1"/>
</dbReference>
<sequence length="423" mass="44288">MRWPALLLVLCLGLTACAAAAPRRSTMPSAMPSDRTLEQAQILVMLRVGPVHFRPAADYAGNYLAAPDRAARRRIARQLAHEHGLVLLSDWPMPALNVDCFVMQAGSEASIAQLAQALAADPRVESAQPMHLFHVLGRSDPLYPLQPAAARWHLSELHTFTTGKHVVIAELDSGVEVTHPDLQGQIALTRNFVDDGDYKAEAHGTEVAGIIAAREGNGIGIAGIAPDARLLALRACWQPAPADPAAVCSSFTLAKALQFALQSQAQIFNLSLSGPRDRLLERLLDVALAHEVTVVGAWDETSEGGFPATYPGVLAVAGEGADSRLTGVLRAPAQDIPTTMPGASFGFVTGSSFAAAQVSGLVALLRELSPGIHPVQLRAALTSATALGLAPQRPATIDACAAMANAGGRCACGCGTTTLGPRR</sequence>
<comment type="similarity">
    <text evidence="1 5">Belongs to the peptidase S8 family.</text>
</comment>
<dbReference type="PRINTS" id="PR00723">
    <property type="entry name" value="SUBTILISIN"/>
</dbReference>
<evidence type="ECO:0000313" key="8">
    <source>
        <dbReference type="EMBL" id="RDD81444.1"/>
    </source>
</evidence>
<dbReference type="OrthoDB" id="9790784at2"/>
<evidence type="ECO:0000256" key="4">
    <source>
        <dbReference type="ARBA" id="ARBA00022825"/>
    </source>
</evidence>
<feature type="signal peptide" evidence="6">
    <location>
        <begin position="1"/>
        <end position="20"/>
    </location>
</feature>
<keyword evidence="9" id="KW-1185">Reference proteome</keyword>
<keyword evidence="3 5" id="KW-0378">Hydrolase</keyword>
<dbReference type="InterPro" id="IPR022398">
    <property type="entry name" value="Peptidase_S8_His-AS"/>
</dbReference>
<dbReference type="InterPro" id="IPR036852">
    <property type="entry name" value="Peptidase_S8/S53_dom_sf"/>
</dbReference>
<evidence type="ECO:0000256" key="1">
    <source>
        <dbReference type="ARBA" id="ARBA00011073"/>
    </source>
</evidence>
<evidence type="ECO:0000256" key="3">
    <source>
        <dbReference type="ARBA" id="ARBA00022801"/>
    </source>
</evidence>
<proteinExistence type="inferred from homology"/>
<feature type="active site" description="Charge relay system" evidence="5">
    <location>
        <position position="203"/>
    </location>
</feature>
<evidence type="ECO:0000256" key="2">
    <source>
        <dbReference type="ARBA" id="ARBA00022670"/>
    </source>
</evidence>
<dbReference type="Proteomes" id="UP000253782">
    <property type="component" value="Unassembled WGS sequence"/>
</dbReference>
<accession>A0A369UL05</accession>
<evidence type="ECO:0000256" key="6">
    <source>
        <dbReference type="SAM" id="SignalP"/>
    </source>
</evidence>
<keyword evidence="4 5" id="KW-0720">Serine protease</keyword>
<dbReference type="PANTHER" id="PTHR43806">
    <property type="entry name" value="PEPTIDASE S8"/>
    <property type="match status" value="1"/>
</dbReference>
<dbReference type="GO" id="GO:0006508">
    <property type="term" value="P:proteolysis"/>
    <property type="evidence" value="ECO:0007669"/>
    <property type="project" value="UniProtKB-KW"/>
</dbReference>
<feature type="domain" description="Peptidase S8/S53" evidence="7">
    <location>
        <begin position="163"/>
        <end position="385"/>
    </location>
</feature>
<evidence type="ECO:0000259" key="7">
    <source>
        <dbReference type="Pfam" id="PF00082"/>
    </source>
</evidence>